<feature type="compositionally biased region" description="Basic and acidic residues" evidence="1">
    <location>
        <begin position="99"/>
        <end position="118"/>
    </location>
</feature>
<feature type="region of interest" description="Disordered" evidence="1">
    <location>
        <begin position="98"/>
        <end position="118"/>
    </location>
</feature>
<dbReference type="AlphaFoldDB" id="A0A1Z1F9U8"/>
<evidence type="ECO:0000256" key="1">
    <source>
        <dbReference type="SAM" id="MobiDB-lite"/>
    </source>
</evidence>
<name>A0A1Z1F9U8_9SPHN</name>
<evidence type="ECO:0008006" key="5">
    <source>
        <dbReference type="Google" id="ProtNLM"/>
    </source>
</evidence>
<evidence type="ECO:0000313" key="4">
    <source>
        <dbReference type="Proteomes" id="UP000195807"/>
    </source>
</evidence>
<feature type="compositionally biased region" description="Polar residues" evidence="1">
    <location>
        <begin position="195"/>
        <end position="206"/>
    </location>
</feature>
<gene>
    <name evidence="3" type="ORF">A9D14_04200</name>
</gene>
<dbReference type="OrthoDB" id="7510861at2"/>
<accession>A0A1Z1F9U8</accession>
<protein>
    <recommendedName>
        <fullName evidence="5">PepSY domain-containing protein</fullName>
    </recommendedName>
</protein>
<dbReference type="Proteomes" id="UP000195807">
    <property type="component" value="Chromosome"/>
</dbReference>
<keyword evidence="4" id="KW-1185">Reference proteome</keyword>
<organism evidence="3 4">
    <name type="scientific">Croceicoccus marinus</name>
    <dbReference type="NCBI Taxonomy" id="450378"/>
    <lineage>
        <taxon>Bacteria</taxon>
        <taxon>Pseudomonadati</taxon>
        <taxon>Pseudomonadota</taxon>
        <taxon>Alphaproteobacteria</taxon>
        <taxon>Sphingomonadales</taxon>
        <taxon>Erythrobacteraceae</taxon>
        <taxon>Croceicoccus</taxon>
    </lineage>
</organism>
<dbReference type="EMBL" id="CP019602">
    <property type="protein sequence ID" value="ARU15524.1"/>
    <property type="molecule type" value="Genomic_DNA"/>
</dbReference>
<dbReference type="KEGG" id="cman:A9D14_04200"/>
<feature type="region of interest" description="Disordered" evidence="1">
    <location>
        <begin position="195"/>
        <end position="270"/>
    </location>
</feature>
<reference evidence="3 4" key="1">
    <citation type="submission" date="2017-01" db="EMBL/GenBank/DDBJ databases">
        <title>Complete genome sequence of esterase-producing bacterium Croceicoccus marinus E4A9.</title>
        <authorList>
            <person name="Wu Y.-H."/>
            <person name="Cheng H."/>
            <person name="Xu L."/>
            <person name="Huo Y.-Y."/>
            <person name="Wang C.-S."/>
            <person name="Xu X.-W."/>
        </authorList>
    </citation>
    <scope>NUCLEOTIDE SEQUENCE [LARGE SCALE GENOMIC DNA]</scope>
    <source>
        <strain evidence="3 4">E4A9</strain>
    </source>
</reference>
<sequence length="270" mass="30017">MMARHVRLLALPPLMAILGLALPAQAAPLDRQSLPPTSHLSVLRDGGVANGWDRDRYHRRYRHGRYDNGFGLGDVLTGIVLIGGAVAIANAISNDDDDRERYPDRYPYPRDADAYPDDRYAPDRAYDSQAEMQGAIDRCVSSVERDDRVATVDVASRVLNGWTIEGSLRDGGLYRCEIDSFGDIRDISIDGQDFSSWEQGARQPSSYGREGDDYYARARARQGMGTPDARPGNMAPVDDWSRDSDTQDWQRGEADDRYETTGDPVIASAR</sequence>
<feature type="chain" id="PRO_5011659804" description="PepSY domain-containing protein" evidence="2">
    <location>
        <begin position="27"/>
        <end position="270"/>
    </location>
</feature>
<proteinExistence type="predicted"/>
<evidence type="ECO:0000313" key="3">
    <source>
        <dbReference type="EMBL" id="ARU15524.1"/>
    </source>
</evidence>
<evidence type="ECO:0000256" key="2">
    <source>
        <dbReference type="SAM" id="SignalP"/>
    </source>
</evidence>
<feature type="compositionally biased region" description="Basic and acidic residues" evidence="1">
    <location>
        <begin position="239"/>
        <end position="260"/>
    </location>
</feature>
<keyword evidence="2" id="KW-0732">Signal</keyword>
<feature type="signal peptide" evidence="2">
    <location>
        <begin position="1"/>
        <end position="26"/>
    </location>
</feature>